<comment type="caution">
    <text evidence="1">The sequence shown here is derived from an EMBL/GenBank/DDBJ whole genome shotgun (WGS) entry which is preliminary data.</text>
</comment>
<proteinExistence type="predicted"/>
<evidence type="ECO:0000313" key="1">
    <source>
        <dbReference type="EMBL" id="MBB5535294.1"/>
    </source>
</evidence>
<accession>A0A7W8X7N1</accession>
<organism evidence="1 2">
    <name type="scientific">Rhizobium giardinii</name>
    <dbReference type="NCBI Taxonomy" id="56731"/>
    <lineage>
        <taxon>Bacteria</taxon>
        <taxon>Pseudomonadati</taxon>
        <taxon>Pseudomonadota</taxon>
        <taxon>Alphaproteobacteria</taxon>
        <taxon>Hyphomicrobiales</taxon>
        <taxon>Rhizobiaceae</taxon>
        <taxon>Rhizobium/Agrobacterium group</taxon>
        <taxon>Rhizobium</taxon>
    </lineage>
</organism>
<protein>
    <submittedName>
        <fullName evidence="1">Uncharacterized protein YjiS (DUF1127 family)</fullName>
    </submittedName>
</protein>
<keyword evidence="2" id="KW-1185">Reference proteome</keyword>
<name>A0A7W8X7N1_9HYPH</name>
<dbReference type="Proteomes" id="UP000585507">
    <property type="component" value="Unassembled WGS sequence"/>
</dbReference>
<sequence>MKQHHLRTRRRLVTMTIDLWRAIEQWRARRRVKQALAQLARRETVHLLDDMGIEPAGVDCRRRGQNGERHRFWML</sequence>
<dbReference type="EMBL" id="JACHBK010000004">
    <property type="protein sequence ID" value="MBB5535294.1"/>
    <property type="molecule type" value="Genomic_DNA"/>
</dbReference>
<dbReference type="AlphaFoldDB" id="A0A7W8X7N1"/>
<reference evidence="1 2" key="1">
    <citation type="submission" date="2020-08" db="EMBL/GenBank/DDBJ databases">
        <title>Genomic Encyclopedia of Type Strains, Phase IV (KMG-V): Genome sequencing to study the core and pangenomes of soil and plant-associated prokaryotes.</title>
        <authorList>
            <person name="Whitman W."/>
        </authorList>
    </citation>
    <scope>NUCLEOTIDE SEQUENCE [LARGE SCALE GENOMIC DNA]</scope>
    <source>
        <strain evidence="1 2">SEMIA 4084</strain>
    </source>
</reference>
<evidence type="ECO:0000313" key="2">
    <source>
        <dbReference type="Proteomes" id="UP000585507"/>
    </source>
</evidence>
<gene>
    <name evidence="1" type="ORF">GGD55_001988</name>
</gene>